<reference evidence="1 2" key="1">
    <citation type="journal article" date="2020" name="Cell">
        <title>Large-Scale Comparative Analyses of Tick Genomes Elucidate Their Genetic Diversity and Vector Capacities.</title>
        <authorList>
            <consortium name="Tick Genome and Microbiome Consortium (TIGMIC)"/>
            <person name="Jia N."/>
            <person name="Wang J."/>
            <person name="Shi W."/>
            <person name="Du L."/>
            <person name="Sun Y."/>
            <person name="Zhan W."/>
            <person name="Jiang J.F."/>
            <person name="Wang Q."/>
            <person name="Zhang B."/>
            <person name="Ji P."/>
            <person name="Bell-Sakyi L."/>
            <person name="Cui X.M."/>
            <person name="Yuan T.T."/>
            <person name="Jiang B.G."/>
            <person name="Yang W.F."/>
            <person name="Lam T.T."/>
            <person name="Chang Q.C."/>
            <person name="Ding S.J."/>
            <person name="Wang X.J."/>
            <person name="Zhu J.G."/>
            <person name="Ruan X.D."/>
            <person name="Zhao L."/>
            <person name="Wei J.T."/>
            <person name="Ye R.Z."/>
            <person name="Que T.C."/>
            <person name="Du C.H."/>
            <person name="Zhou Y.H."/>
            <person name="Cheng J.X."/>
            <person name="Dai P.F."/>
            <person name="Guo W.B."/>
            <person name="Han X.H."/>
            <person name="Huang E.J."/>
            <person name="Li L.F."/>
            <person name="Wei W."/>
            <person name="Gao Y.C."/>
            <person name="Liu J.Z."/>
            <person name="Shao H.Z."/>
            <person name="Wang X."/>
            <person name="Wang C.C."/>
            <person name="Yang T.C."/>
            <person name="Huo Q.B."/>
            <person name="Li W."/>
            <person name="Chen H.Y."/>
            <person name="Chen S.E."/>
            <person name="Zhou L.G."/>
            <person name="Ni X.B."/>
            <person name="Tian J.H."/>
            <person name="Sheng Y."/>
            <person name="Liu T."/>
            <person name="Pan Y.S."/>
            <person name="Xia L.Y."/>
            <person name="Li J."/>
            <person name="Zhao F."/>
            <person name="Cao W.C."/>
        </authorList>
    </citation>
    <scope>NUCLEOTIDE SEQUENCE [LARGE SCALE GENOMIC DNA]</scope>
    <source>
        <strain evidence="1">Iper-2018</strain>
    </source>
</reference>
<evidence type="ECO:0000313" key="1">
    <source>
        <dbReference type="EMBL" id="KAG0430662.1"/>
    </source>
</evidence>
<keyword evidence="2" id="KW-1185">Reference proteome</keyword>
<proteinExistence type="predicted"/>
<evidence type="ECO:0000313" key="2">
    <source>
        <dbReference type="Proteomes" id="UP000805193"/>
    </source>
</evidence>
<accession>A0AC60QA95</accession>
<name>A0AC60QA95_IXOPE</name>
<comment type="caution">
    <text evidence="1">The sequence shown here is derived from an EMBL/GenBank/DDBJ whole genome shotgun (WGS) entry which is preliminary data.</text>
</comment>
<sequence length="162" mass="17665">MSSPQKEGNIGDHSSSDITPGQRPPVNLMEDSPPATPNASYENSNIEHSDMEQDNDSGGQWCISGNRKRKTSIVVIHDVDAEVTDEELAQHLRSEAKIANARRLGKSRDMCDTLLSHSKRSPYNATTAAVSATKRSPANAPKLAIDVPRTTFRQLRDACPAQ</sequence>
<dbReference type="EMBL" id="JABSTQ010009302">
    <property type="protein sequence ID" value="KAG0430662.1"/>
    <property type="molecule type" value="Genomic_DNA"/>
</dbReference>
<gene>
    <name evidence="1" type="ORF">HPB47_022497</name>
</gene>
<organism evidence="1 2">
    <name type="scientific">Ixodes persulcatus</name>
    <name type="common">Taiga tick</name>
    <dbReference type="NCBI Taxonomy" id="34615"/>
    <lineage>
        <taxon>Eukaryota</taxon>
        <taxon>Metazoa</taxon>
        <taxon>Ecdysozoa</taxon>
        <taxon>Arthropoda</taxon>
        <taxon>Chelicerata</taxon>
        <taxon>Arachnida</taxon>
        <taxon>Acari</taxon>
        <taxon>Parasitiformes</taxon>
        <taxon>Ixodida</taxon>
        <taxon>Ixodoidea</taxon>
        <taxon>Ixodidae</taxon>
        <taxon>Ixodinae</taxon>
        <taxon>Ixodes</taxon>
    </lineage>
</organism>
<dbReference type="Proteomes" id="UP000805193">
    <property type="component" value="Unassembled WGS sequence"/>
</dbReference>
<protein>
    <submittedName>
        <fullName evidence="1">Uncharacterized protein</fullName>
    </submittedName>
</protein>